<feature type="binding site" evidence="6">
    <location>
        <begin position="291"/>
        <end position="297"/>
    </location>
    <ligand>
        <name>S-adenosyl-L-methionine</name>
        <dbReference type="ChEBI" id="CHEBI:59789"/>
    </ligand>
</feature>
<feature type="binding site" evidence="6">
    <location>
        <position position="351"/>
    </location>
    <ligand>
        <name>S-adenosyl-L-methionine</name>
        <dbReference type="ChEBI" id="CHEBI:59789"/>
    </ligand>
</feature>
<evidence type="ECO:0000256" key="5">
    <source>
        <dbReference type="ARBA" id="ARBA00022884"/>
    </source>
</evidence>
<keyword evidence="3 6" id="KW-0808">Transferase</keyword>
<keyword evidence="5 6" id="KW-0694">RNA-binding</keyword>
<dbReference type="InterPro" id="IPR001678">
    <property type="entry name" value="MeTrfase_RsmB-F_NOP2_dom"/>
</dbReference>
<keyword evidence="2 6" id="KW-0489">Methyltransferase</keyword>
<dbReference type="PANTHER" id="PTHR22808:SF10">
    <property type="entry name" value="PUTATIVE-RELATED"/>
    <property type="match status" value="1"/>
</dbReference>
<evidence type="ECO:0000256" key="3">
    <source>
        <dbReference type="ARBA" id="ARBA00022679"/>
    </source>
</evidence>
<dbReference type="AlphaFoldDB" id="A0A7G2CVH6"/>
<proteinExistence type="inferred from homology"/>
<dbReference type="Gene3D" id="3.40.50.150">
    <property type="entry name" value="Vaccinia Virus protein VP39"/>
    <property type="match status" value="1"/>
</dbReference>
<evidence type="ECO:0000256" key="4">
    <source>
        <dbReference type="ARBA" id="ARBA00022691"/>
    </source>
</evidence>
<dbReference type="InterPro" id="IPR023267">
    <property type="entry name" value="RCMT"/>
</dbReference>
<evidence type="ECO:0000313" key="10">
    <source>
        <dbReference type="Proteomes" id="UP000515908"/>
    </source>
</evidence>
<protein>
    <submittedName>
        <fullName evidence="9">16S rRNA methyltransferase RsmB/F, putative</fullName>
    </submittedName>
</protein>
<name>A0A7G2CVH6_9TRYP</name>
<dbReference type="PANTHER" id="PTHR22808">
    <property type="entry name" value="NCL1 YEAST -RELATED NOL1/NOP2/FMU SUN DOMAIN-CONTAINING"/>
    <property type="match status" value="1"/>
</dbReference>
<keyword evidence="4 6" id="KW-0949">S-adenosyl-L-methionine</keyword>
<sequence>MKKRDAKRKRERESLPPILFKLIELLGPQQENPRQFLVEQYLASSPDDERGEDAIISGEGLQKLVEALGKEVCPTGSKDLLTITRRVPHSRSTPEGVLVSELCFALSQATGPVTVHERRKAEGASAGPLDETSPLLQYYKGRRFRAIIKGEDPSSPAARQMAEEGSEEAKAADEEWRQFVEALSTPLPMTLRIHRNERVLEDTALRVFSPDAPHPLPLGKVCQPVVKPVTCMPPQVHLYSCSNRDYHGNPDVESACRVLHASSAVSFQEVVSAIPVVVLDPQSHHTVLEMCAAPGSKTLQSLDRMLQDGWTAAVSKGVFISNEKDRVKATQTLPARLKRYHAPNAVCTRCDGTQWPRLYDTRLFASDTWVPEERRFDRVLCDVPCSGDGTLRKGRAVATTWSAGYVKSLVPTQKALLRRGLDLLEVGGVLVYSTCSLNPKEDEEVVCGALEQFGEFVELIDVNAILKEKGAQLHSQGGILSPNVESLMNPVVPPSYDGSKVLRVLPHRDNTGGFFVAAFRKVKLVEDNHSKAAVILKHRLNQWTKGKLWAPVEKEDPHWVNIAGFYKFDRFQKGKFVYWSDISGGEVEEDGGLVPVFHLNPHGGPTRRIVLVTQGVAKMIFSTQPYKGPGLEIVSMGVRAFEGYDGKFLTQAACRWRAVVESASFFAPSSSAENCF</sequence>
<dbReference type="OrthoDB" id="6093671at2759"/>
<accession>A0A7G2CVH6</accession>
<feature type="region of interest" description="Disordered" evidence="7">
    <location>
        <begin position="152"/>
        <end position="171"/>
    </location>
</feature>
<dbReference type="PRINTS" id="PR02008">
    <property type="entry name" value="RCMTFAMILY"/>
</dbReference>
<evidence type="ECO:0000256" key="1">
    <source>
        <dbReference type="ARBA" id="ARBA00007494"/>
    </source>
</evidence>
<dbReference type="EMBL" id="LR877169">
    <property type="protein sequence ID" value="CAD2222312.1"/>
    <property type="molecule type" value="Genomic_DNA"/>
</dbReference>
<dbReference type="Pfam" id="PF01189">
    <property type="entry name" value="Methyltr_RsmB-F"/>
    <property type="match status" value="1"/>
</dbReference>
<dbReference type="Proteomes" id="UP000515908">
    <property type="component" value="Chromosome 25"/>
</dbReference>
<keyword evidence="10" id="KW-1185">Reference proteome</keyword>
<evidence type="ECO:0000313" key="9">
    <source>
        <dbReference type="EMBL" id="CAD2222312.1"/>
    </source>
</evidence>
<gene>
    <name evidence="9" type="ORF">ADEAN_000985600</name>
</gene>
<dbReference type="InterPro" id="IPR018314">
    <property type="entry name" value="RsmB/NOL1/NOP2-like_CS"/>
</dbReference>
<dbReference type="VEuPathDB" id="TriTrypDB:ADEAN_000985600"/>
<dbReference type="PROSITE" id="PS51686">
    <property type="entry name" value="SAM_MT_RSMB_NOP"/>
    <property type="match status" value="1"/>
</dbReference>
<dbReference type="GO" id="GO:0003723">
    <property type="term" value="F:RNA binding"/>
    <property type="evidence" value="ECO:0007669"/>
    <property type="project" value="UniProtKB-UniRule"/>
</dbReference>
<dbReference type="GO" id="GO:0001510">
    <property type="term" value="P:RNA methylation"/>
    <property type="evidence" value="ECO:0007669"/>
    <property type="project" value="InterPro"/>
</dbReference>
<dbReference type="SUPFAM" id="SSF53335">
    <property type="entry name" value="S-adenosyl-L-methionine-dependent methyltransferases"/>
    <property type="match status" value="1"/>
</dbReference>
<feature type="active site" description="Nucleophile" evidence="6">
    <location>
        <position position="435"/>
    </location>
</feature>
<evidence type="ECO:0000256" key="6">
    <source>
        <dbReference type="PROSITE-ProRule" id="PRU01023"/>
    </source>
</evidence>
<evidence type="ECO:0000259" key="8">
    <source>
        <dbReference type="PROSITE" id="PS51686"/>
    </source>
</evidence>
<evidence type="ECO:0000256" key="7">
    <source>
        <dbReference type="SAM" id="MobiDB-lite"/>
    </source>
</evidence>
<dbReference type="InterPro" id="IPR029063">
    <property type="entry name" value="SAM-dependent_MTases_sf"/>
</dbReference>
<organism evidence="9 10">
    <name type="scientific">Angomonas deanei</name>
    <dbReference type="NCBI Taxonomy" id="59799"/>
    <lineage>
        <taxon>Eukaryota</taxon>
        <taxon>Discoba</taxon>
        <taxon>Euglenozoa</taxon>
        <taxon>Kinetoplastea</taxon>
        <taxon>Metakinetoplastina</taxon>
        <taxon>Trypanosomatida</taxon>
        <taxon>Trypanosomatidae</taxon>
        <taxon>Strigomonadinae</taxon>
        <taxon>Angomonas</taxon>
    </lineage>
</organism>
<comment type="caution">
    <text evidence="6">Lacks conserved residue(s) required for the propagation of feature annotation.</text>
</comment>
<reference evidence="9 10" key="1">
    <citation type="submission" date="2020-08" db="EMBL/GenBank/DDBJ databases">
        <authorList>
            <person name="Newling K."/>
            <person name="Davey J."/>
            <person name="Forrester S."/>
        </authorList>
    </citation>
    <scope>NUCLEOTIDE SEQUENCE [LARGE SCALE GENOMIC DNA]</scope>
    <source>
        <strain evidence="10">Crithidia deanei Carvalho (ATCC PRA-265)</strain>
    </source>
</reference>
<dbReference type="InterPro" id="IPR049560">
    <property type="entry name" value="MeTrfase_RsmB-F_NOP2_cat"/>
</dbReference>
<dbReference type="GO" id="GO:0008173">
    <property type="term" value="F:RNA methyltransferase activity"/>
    <property type="evidence" value="ECO:0007669"/>
    <property type="project" value="InterPro"/>
</dbReference>
<dbReference type="PROSITE" id="PS01153">
    <property type="entry name" value="NOL1_NOP2_SUN"/>
    <property type="match status" value="1"/>
</dbReference>
<feature type="domain" description="SAM-dependent MTase RsmB/NOP-type" evidence="8">
    <location>
        <begin position="179"/>
        <end position="522"/>
    </location>
</feature>
<evidence type="ECO:0000256" key="2">
    <source>
        <dbReference type="ARBA" id="ARBA00022603"/>
    </source>
</evidence>
<feature type="binding site" evidence="6">
    <location>
        <position position="382"/>
    </location>
    <ligand>
        <name>S-adenosyl-L-methionine</name>
        <dbReference type="ChEBI" id="CHEBI:59789"/>
    </ligand>
</feature>
<comment type="similarity">
    <text evidence="1 6">Belongs to the class I-like SAM-binding methyltransferase superfamily. RsmB/NOP family.</text>
</comment>